<dbReference type="Proteomes" id="UP001153069">
    <property type="component" value="Unassembled WGS sequence"/>
</dbReference>
<gene>
    <name evidence="7" type="ORF">SEMRO_97_G049940.1</name>
</gene>
<evidence type="ECO:0000313" key="7">
    <source>
        <dbReference type="EMBL" id="CAB9500985.1"/>
    </source>
</evidence>
<reference evidence="7" key="1">
    <citation type="submission" date="2020-06" db="EMBL/GenBank/DDBJ databases">
        <authorList>
            <consortium name="Plant Systems Biology data submission"/>
        </authorList>
    </citation>
    <scope>NUCLEOTIDE SEQUENCE</scope>
    <source>
        <strain evidence="7">D6</strain>
    </source>
</reference>
<feature type="signal peptide" evidence="5">
    <location>
        <begin position="1"/>
        <end position="23"/>
    </location>
</feature>
<dbReference type="SUPFAM" id="SSF52743">
    <property type="entry name" value="Subtilisin-like"/>
    <property type="match status" value="1"/>
</dbReference>
<comment type="catalytic activity">
    <reaction evidence="1">
        <text>Hydrolysis of proteins with broad specificity for peptide bonds, and a preference for a large uncharged residue in P1. Hydrolyzes peptide amides.</text>
        <dbReference type="EC" id="3.4.21.62"/>
    </reaction>
</comment>
<dbReference type="EMBL" id="CAICTM010000096">
    <property type="protein sequence ID" value="CAB9500985.1"/>
    <property type="molecule type" value="Genomic_DNA"/>
</dbReference>
<dbReference type="GO" id="GO:0016540">
    <property type="term" value="P:protein autoprocessing"/>
    <property type="evidence" value="ECO:0007669"/>
    <property type="project" value="InterPro"/>
</dbReference>
<evidence type="ECO:0000256" key="3">
    <source>
        <dbReference type="SAM" id="MobiDB-lite"/>
    </source>
</evidence>
<protein>
    <recommendedName>
        <fullName evidence="2">subtilisin</fullName>
        <ecNumber evidence="2">3.4.21.62</ecNumber>
    </recommendedName>
</protein>
<keyword evidence="4" id="KW-0472">Membrane</keyword>
<dbReference type="CDD" id="cd00081">
    <property type="entry name" value="Hint"/>
    <property type="match status" value="1"/>
</dbReference>
<dbReference type="PANTHER" id="PTHR11889">
    <property type="entry name" value="HEDGEHOG"/>
    <property type="match status" value="1"/>
</dbReference>
<proteinExistence type="predicted"/>
<dbReference type="PANTHER" id="PTHR11889:SF31">
    <property type="entry name" value="PROTEIN HEDGEHOG"/>
    <property type="match status" value="1"/>
</dbReference>
<feature type="domain" description="Hint" evidence="6">
    <location>
        <begin position="655"/>
        <end position="757"/>
    </location>
</feature>
<evidence type="ECO:0000256" key="1">
    <source>
        <dbReference type="ARBA" id="ARBA00023529"/>
    </source>
</evidence>
<dbReference type="GO" id="GO:0004252">
    <property type="term" value="F:serine-type endopeptidase activity"/>
    <property type="evidence" value="ECO:0007669"/>
    <property type="project" value="UniProtKB-EC"/>
</dbReference>
<keyword evidence="5" id="KW-0732">Signal</keyword>
<feature type="region of interest" description="Disordered" evidence="3">
    <location>
        <begin position="622"/>
        <end position="657"/>
    </location>
</feature>
<dbReference type="InterPro" id="IPR050387">
    <property type="entry name" value="Hedgehog_Signaling"/>
</dbReference>
<feature type="chain" id="PRO_5040348674" description="subtilisin" evidence="5">
    <location>
        <begin position="24"/>
        <end position="932"/>
    </location>
</feature>
<evidence type="ECO:0000259" key="6">
    <source>
        <dbReference type="SMART" id="SM00306"/>
    </source>
</evidence>
<feature type="transmembrane region" description="Helical" evidence="4">
    <location>
        <begin position="900"/>
        <end position="918"/>
    </location>
</feature>
<dbReference type="InterPro" id="IPR034075">
    <property type="entry name" value="Glr3161-like_dom"/>
</dbReference>
<dbReference type="OrthoDB" id="47926at2759"/>
<dbReference type="InterPro" id="IPR036844">
    <property type="entry name" value="Hint_dom_sf"/>
</dbReference>
<dbReference type="AlphaFoldDB" id="A0A9N8DFQ5"/>
<evidence type="ECO:0000256" key="2">
    <source>
        <dbReference type="ARBA" id="ARBA00023619"/>
    </source>
</evidence>
<dbReference type="InterPro" id="IPR001767">
    <property type="entry name" value="Hedgehog_Hint"/>
</dbReference>
<accession>A0A9N8DFQ5</accession>
<keyword evidence="4" id="KW-0812">Transmembrane</keyword>
<dbReference type="InterPro" id="IPR036852">
    <property type="entry name" value="Peptidase_S8/S53_dom_sf"/>
</dbReference>
<dbReference type="Pfam" id="PF01079">
    <property type="entry name" value="Hint"/>
    <property type="match status" value="1"/>
</dbReference>
<comment type="caution">
    <text evidence="7">The sequence shown here is derived from an EMBL/GenBank/DDBJ whole genome shotgun (WGS) entry which is preliminary data.</text>
</comment>
<organism evidence="7 8">
    <name type="scientific">Seminavis robusta</name>
    <dbReference type="NCBI Taxonomy" id="568900"/>
    <lineage>
        <taxon>Eukaryota</taxon>
        <taxon>Sar</taxon>
        <taxon>Stramenopiles</taxon>
        <taxon>Ochrophyta</taxon>
        <taxon>Bacillariophyta</taxon>
        <taxon>Bacillariophyceae</taxon>
        <taxon>Bacillariophycidae</taxon>
        <taxon>Naviculales</taxon>
        <taxon>Naviculaceae</taxon>
        <taxon>Seminavis</taxon>
    </lineage>
</organism>
<dbReference type="Gene3D" id="3.40.50.200">
    <property type="entry name" value="Peptidase S8/S53 domain"/>
    <property type="match status" value="2"/>
</dbReference>
<keyword evidence="8" id="KW-1185">Reference proteome</keyword>
<evidence type="ECO:0000313" key="8">
    <source>
        <dbReference type="Proteomes" id="UP001153069"/>
    </source>
</evidence>
<dbReference type="CDD" id="cd05562">
    <property type="entry name" value="Peptidases_S53_like"/>
    <property type="match status" value="1"/>
</dbReference>
<name>A0A9N8DFQ5_9STRA</name>
<sequence length="932" mass="102891">MEYLLLFQILLVVLCSSIVAVAANEAEFQYDDTVLLQFESSDPNDDVFYNKVKTGEYQKIGMILGGMVDAYVNASGTMEEAKESFPPGASIVITERDTGDLLVQIMLRVAVSTSLAALGFRENHCVPYLCEGFVPLENLLEISGLEDVIFINPITRPKTNTGSVTSEGDSAMYSDAARSRYNVNGAGRLIGVLSDSFSCDINAGTDYATDIETGDLPDDVIVLEDYFGEDCIDEGRAMMQLMYDVAPGARFAFHTAFNGVLDFAQGIRDLANIGCDIIVDDITYFFQPYFQDNAIGRAVDDVVSDGVAYFSAAGNFGRNSWHTDAGFVDSGFSWRGKPLHDFNPSETEVDTVQDMFFEEGLTYRFEFQWDEPFRSVSTGDPPAGSRSDLDVLLVNSDNTVIIESFNFNRDGDAQETIVWEAEYTGRHGLSVILNSGPPPTYMKWISINDAPRSVQYSILSSTIYGHQNAAGTASTGAAFFNNTPRFGVSPARQQPYTSAGGTPVFFRDNGDRLDEPEVRMKPNFVGPDGGLTTFFFPRDDPVFNNRFFGTSGSVSHVAPVAALMLELDPSLTPARIYQFLQDAALDMDDTATPEPDPDFDFGTGHGFVDAITTMDLVFFQRAPTSSPPTTTTSVPTAFPTEEPESPDESPAPTPSPCFSKESTVYVWGKGVTEMRHVKVGDRVLTADSGFEQVYAFGHRDESRVAKFLKIHTTDLNANLKRQHYPALEITEEHLLRVNNTFQPAKGLVVGDVLEGEDGFERVVTRIRIIRKMGLYAPLTPSGTLLVNGIKVSCYVSLQQNLPATVVFKWSWLNSLISQHHLVHMFLTPIRMACTSRVFSEELCDTYSIDKADGYPPFVRLGLDLVQFCEAQTQIVQLLLFMTYLIVFGCLYLVESLIGMVHIPSLVVACVLSLSFVLSRKNRRLPIPKSKLD</sequence>
<dbReference type="SMART" id="SM00306">
    <property type="entry name" value="HintN"/>
    <property type="match status" value="1"/>
</dbReference>
<dbReference type="SUPFAM" id="SSF51294">
    <property type="entry name" value="Hedgehog/intein (Hint) domain"/>
    <property type="match status" value="1"/>
</dbReference>
<keyword evidence="4" id="KW-1133">Transmembrane helix</keyword>
<dbReference type="EC" id="3.4.21.62" evidence="2"/>
<evidence type="ECO:0000256" key="4">
    <source>
        <dbReference type="SAM" id="Phobius"/>
    </source>
</evidence>
<dbReference type="InterPro" id="IPR003587">
    <property type="entry name" value="Hint_dom_N"/>
</dbReference>
<feature type="compositionally biased region" description="Low complexity" evidence="3">
    <location>
        <begin position="623"/>
        <end position="640"/>
    </location>
</feature>
<evidence type="ECO:0000256" key="5">
    <source>
        <dbReference type="SAM" id="SignalP"/>
    </source>
</evidence>
<dbReference type="Gene3D" id="2.170.16.10">
    <property type="entry name" value="Hedgehog/Intein (Hint) domain"/>
    <property type="match status" value="1"/>
</dbReference>